<sequence>MAQLVKQTHAQCIGIRDRNE</sequence>
<organism evidence="1 2">
    <name type="scientific">Anopheles albimanus</name>
    <name type="common">New world malaria mosquito</name>
    <dbReference type="NCBI Taxonomy" id="7167"/>
    <lineage>
        <taxon>Eukaryota</taxon>
        <taxon>Metazoa</taxon>
        <taxon>Ecdysozoa</taxon>
        <taxon>Arthropoda</taxon>
        <taxon>Hexapoda</taxon>
        <taxon>Insecta</taxon>
        <taxon>Pterygota</taxon>
        <taxon>Neoptera</taxon>
        <taxon>Endopterygota</taxon>
        <taxon>Diptera</taxon>
        <taxon>Nematocera</taxon>
        <taxon>Culicoidea</taxon>
        <taxon>Culicidae</taxon>
        <taxon>Anophelinae</taxon>
        <taxon>Anopheles</taxon>
    </lineage>
</organism>
<protein>
    <submittedName>
        <fullName evidence="1">Uncharacterized protein</fullName>
    </submittedName>
</protein>
<dbReference type="AlphaFoldDB" id="A0A182FWF6"/>
<dbReference type="EnsemblMetazoa" id="AALB014003-RA">
    <property type="protein sequence ID" value="AALB014003-PA"/>
    <property type="gene ID" value="AALB014003"/>
</dbReference>
<keyword evidence="2" id="KW-1185">Reference proteome</keyword>
<reference evidence="1 2" key="1">
    <citation type="journal article" date="2017" name="G3 (Bethesda)">
        <title>The Physical Genome Mapping of Anopheles albimanus Corrected Scaffold Misassemblies and Identified Interarm Rearrangements in Genus Anopheles.</title>
        <authorList>
            <person name="Artemov G.N."/>
            <person name="Peery A.N."/>
            <person name="Jiang X."/>
            <person name="Tu Z."/>
            <person name="Stegniy V.N."/>
            <person name="Sharakhova M.V."/>
            <person name="Sharakhov I.V."/>
        </authorList>
    </citation>
    <scope>NUCLEOTIDE SEQUENCE [LARGE SCALE GENOMIC DNA]</scope>
    <source>
        <strain evidence="1 2">ALBI9_A</strain>
    </source>
</reference>
<proteinExistence type="predicted"/>
<reference evidence="1" key="2">
    <citation type="submission" date="2022-08" db="UniProtKB">
        <authorList>
            <consortium name="EnsemblMetazoa"/>
        </authorList>
    </citation>
    <scope>IDENTIFICATION</scope>
    <source>
        <strain evidence="1">STECLA/ALBI9_A</strain>
    </source>
</reference>
<accession>A0A182FWF6</accession>
<name>A0A182FWF6_ANOAL</name>
<dbReference type="VEuPathDB" id="VectorBase:AALB014003"/>
<evidence type="ECO:0000313" key="2">
    <source>
        <dbReference type="Proteomes" id="UP000069272"/>
    </source>
</evidence>
<evidence type="ECO:0000313" key="1">
    <source>
        <dbReference type="EnsemblMetazoa" id="AALB014003-PA"/>
    </source>
</evidence>
<dbReference type="Proteomes" id="UP000069272">
    <property type="component" value="Chromosome 2L"/>
</dbReference>